<keyword evidence="17" id="KW-0175">Coiled coil</keyword>
<evidence type="ECO:0000256" key="7">
    <source>
        <dbReference type="ARBA" id="ARBA00022490"/>
    </source>
</evidence>
<dbReference type="GeneID" id="115888571"/>
<comment type="pathway">
    <text evidence="4">Protein modification; protein ubiquitination.</text>
</comment>
<keyword evidence="8" id="KW-0808">Transferase</keyword>
<sequence length="704" mass="79742">MEKKGNRNTSNSSKGSSGADLKKNQDVSPGKAWPRGAKRRREPPCGFSKANETCRKPQPQRNTKASDKRPKPRGYYYSGAVSRIEETGLDEFDEPELGSVFLPGSKKQSLNHLLNFSFAPRESQEQEKRDGDKSVGKMLGTRKHKYNKEHFLQANCQFIVNGKGDYRQYMINPDALVDWNFIEQVNVQVNEEPSCPICLYPPVAAKMTKCGHIYCWSCILHYLALSDKDWRKCPICYDAVKKGDLKSVTVTSHKTFNIDNTITFKLMKRRRGSLIAYPADSEMRDSNNIFNMSDSGIFGCHSKLLLANTQNILDIIDKEATELEVQTVQDEDCPEKCFIDEAVQLLEARRQLVLSDDSHQLNQEKNQQTDSNENVSEQHAVENGENGDSATKFHYFYQASDGQHIYLHAINAKMLEHTYGSLEFGPKTITGKILEKEGGSMTEELRRRLRYLQHLPVTCQFEIAEIRLRQPIVSKETLNHFKEQVDARIKKRQRRAREEKKREIRIEVEENRKLGRYEAPELHLENHSQFPDVREAHYMFPDFISASRPRSESETASNVPEEESVNLENTSLTSVSLDSSYSGPSFASMLAAEKKSSWPVLKSSPQSSSTPSKWINVTGSKAGSSFKPTNRNADDDVVESEYFEPVHTFNRSFGDALAEALATASLEDNGKDTDAATSGKKKKKKSKQKILFSTTHGFIGKLDT</sequence>
<feature type="compositionally biased region" description="Basic and acidic residues" evidence="18">
    <location>
        <begin position="122"/>
        <end position="135"/>
    </location>
</feature>
<dbReference type="GO" id="GO:0008270">
    <property type="term" value="F:zinc ion binding"/>
    <property type="evidence" value="ECO:0007669"/>
    <property type="project" value="UniProtKB-KW"/>
</dbReference>
<dbReference type="RefSeq" id="XP_030764190.1">
    <property type="nucleotide sequence ID" value="XM_030908330.1"/>
</dbReference>
<dbReference type="Gene3D" id="3.30.40.10">
    <property type="entry name" value="Zinc/RING finger domain, C3HC4 (zinc finger)"/>
    <property type="match status" value="1"/>
</dbReference>
<evidence type="ECO:0000256" key="14">
    <source>
        <dbReference type="ARBA" id="ARBA00035131"/>
    </source>
</evidence>
<dbReference type="Proteomes" id="UP000504635">
    <property type="component" value="Unplaced"/>
</dbReference>
<feature type="compositionally biased region" description="Basic residues" evidence="18">
    <location>
        <begin position="679"/>
        <end position="688"/>
    </location>
</feature>
<dbReference type="PANTHER" id="PTHR12983">
    <property type="entry name" value="RING FINGER 10 FAMILY MEMBER"/>
    <property type="match status" value="1"/>
</dbReference>
<dbReference type="PROSITE" id="PS00518">
    <property type="entry name" value="ZF_RING_1"/>
    <property type="match status" value="1"/>
</dbReference>
<keyword evidence="9" id="KW-0479">Metal-binding</keyword>
<keyword evidence="12" id="KW-0862">Zinc</keyword>
<comment type="similarity">
    <text evidence="5">Belongs to the RNF10 family.</text>
</comment>
<gene>
    <name evidence="21" type="primary">LOC115888571</name>
</gene>
<feature type="region of interest" description="Disordered" evidence="18">
    <location>
        <begin position="664"/>
        <end position="688"/>
    </location>
</feature>
<dbReference type="SMART" id="SM00184">
    <property type="entry name" value="RING"/>
    <property type="match status" value="1"/>
</dbReference>
<evidence type="ECO:0000259" key="19">
    <source>
        <dbReference type="PROSITE" id="PS50089"/>
    </source>
</evidence>
<dbReference type="Pfam" id="PF00097">
    <property type="entry name" value="zf-C3HC4"/>
    <property type="match status" value="1"/>
</dbReference>
<dbReference type="CDD" id="cd16536">
    <property type="entry name" value="RING-HC_RNF10"/>
    <property type="match status" value="1"/>
</dbReference>
<dbReference type="GO" id="GO:0005737">
    <property type="term" value="C:cytoplasm"/>
    <property type="evidence" value="ECO:0007669"/>
    <property type="project" value="UniProtKB-SubCell"/>
</dbReference>
<reference evidence="21" key="1">
    <citation type="submission" date="2025-08" db="UniProtKB">
        <authorList>
            <consortium name="RefSeq"/>
        </authorList>
    </citation>
    <scope>IDENTIFICATION</scope>
    <source>
        <tissue evidence="21">Gonads</tissue>
    </source>
</reference>
<dbReference type="KEGG" id="soy:115888571"/>
<dbReference type="PROSITE" id="PS50089">
    <property type="entry name" value="ZF_RING_2"/>
    <property type="match status" value="1"/>
</dbReference>
<dbReference type="EC" id="2.3.2.27" evidence="6"/>
<evidence type="ECO:0000256" key="10">
    <source>
        <dbReference type="ARBA" id="ARBA00022771"/>
    </source>
</evidence>
<evidence type="ECO:0000256" key="4">
    <source>
        <dbReference type="ARBA" id="ARBA00004906"/>
    </source>
</evidence>
<keyword evidence="7" id="KW-0963">Cytoplasm</keyword>
<evidence type="ECO:0000256" key="16">
    <source>
        <dbReference type="PROSITE-ProRule" id="PRU00175"/>
    </source>
</evidence>
<keyword evidence="20" id="KW-1185">Reference proteome</keyword>
<evidence type="ECO:0000256" key="3">
    <source>
        <dbReference type="ARBA" id="ARBA00004496"/>
    </source>
</evidence>
<evidence type="ECO:0000256" key="18">
    <source>
        <dbReference type="SAM" id="MobiDB-lite"/>
    </source>
</evidence>
<evidence type="ECO:0000256" key="15">
    <source>
        <dbReference type="ARBA" id="ARBA00035390"/>
    </source>
</evidence>
<dbReference type="InterPro" id="IPR017907">
    <property type="entry name" value="Znf_RING_CS"/>
</dbReference>
<dbReference type="GO" id="GO:0061630">
    <property type="term" value="F:ubiquitin protein ligase activity"/>
    <property type="evidence" value="ECO:0007669"/>
    <property type="project" value="UniProtKB-EC"/>
</dbReference>
<evidence type="ECO:0000313" key="20">
    <source>
        <dbReference type="Proteomes" id="UP000504635"/>
    </source>
</evidence>
<feature type="region of interest" description="Disordered" evidence="18">
    <location>
        <begin position="117"/>
        <end position="137"/>
    </location>
</feature>
<evidence type="ECO:0000256" key="13">
    <source>
        <dbReference type="ARBA" id="ARBA00023242"/>
    </source>
</evidence>
<dbReference type="InterPro" id="IPR013083">
    <property type="entry name" value="Znf_RING/FYVE/PHD"/>
</dbReference>
<evidence type="ECO:0000256" key="17">
    <source>
        <dbReference type="SAM" id="Coils"/>
    </source>
</evidence>
<dbReference type="AlphaFoldDB" id="A0A6J2YMY2"/>
<evidence type="ECO:0000256" key="5">
    <source>
        <dbReference type="ARBA" id="ARBA00008117"/>
    </source>
</evidence>
<dbReference type="InterPro" id="IPR018957">
    <property type="entry name" value="Znf_C3HC4_RING-type"/>
</dbReference>
<accession>A0A6J2YMY2</accession>
<feature type="region of interest" description="Disordered" evidence="18">
    <location>
        <begin position="1"/>
        <end position="76"/>
    </location>
</feature>
<dbReference type="FunFam" id="3.30.40.10:FF:000112">
    <property type="entry name" value="RING finger protein 10"/>
    <property type="match status" value="1"/>
</dbReference>
<feature type="compositionally biased region" description="Polar residues" evidence="18">
    <location>
        <begin position="613"/>
        <end position="631"/>
    </location>
</feature>
<feature type="domain" description="RING-type" evidence="19">
    <location>
        <begin position="195"/>
        <end position="236"/>
    </location>
</feature>
<evidence type="ECO:0000256" key="6">
    <source>
        <dbReference type="ARBA" id="ARBA00012483"/>
    </source>
</evidence>
<keyword evidence="13" id="KW-0539">Nucleus</keyword>
<protein>
    <recommendedName>
        <fullName evidence="14">E3 ubiquitin-protein ligase RNF10</fullName>
        <ecNumber evidence="6">2.3.2.27</ecNumber>
    </recommendedName>
    <alternativeName>
        <fullName evidence="15">RING finger protein 10</fullName>
    </alternativeName>
</protein>
<feature type="compositionally biased region" description="Polar residues" evidence="18">
    <location>
        <begin position="360"/>
        <end position="377"/>
    </location>
</feature>
<comment type="catalytic activity">
    <reaction evidence="1">
        <text>S-ubiquitinyl-[E2 ubiquitin-conjugating enzyme]-L-cysteine + [acceptor protein]-L-lysine = [E2 ubiquitin-conjugating enzyme]-L-cysteine + N(6)-ubiquitinyl-[acceptor protein]-L-lysine.</text>
        <dbReference type="EC" id="2.3.2.27"/>
    </reaction>
</comment>
<organism evidence="20 21">
    <name type="scientific">Sitophilus oryzae</name>
    <name type="common">Rice weevil</name>
    <name type="synonym">Curculio oryzae</name>
    <dbReference type="NCBI Taxonomy" id="7048"/>
    <lineage>
        <taxon>Eukaryota</taxon>
        <taxon>Metazoa</taxon>
        <taxon>Ecdysozoa</taxon>
        <taxon>Arthropoda</taxon>
        <taxon>Hexapoda</taxon>
        <taxon>Insecta</taxon>
        <taxon>Pterygota</taxon>
        <taxon>Neoptera</taxon>
        <taxon>Endopterygota</taxon>
        <taxon>Coleoptera</taxon>
        <taxon>Polyphaga</taxon>
        <taxon>Cucujiformia</taxon>
        <taxon>Curculionidae</taxon>
        <taxon>Dryophthorinae</taxon>
        <taxon>Sitophilus</taxon>
    </lineage>
</organism>
<evidence type="ECO:0000256" key="11">
    <source>
        <dbReference type="ARBA" id="ARBA00022786"/>
    </source>
</evidence>
<evidence type="ECO:0000256" key="1">
    <source>
        <dbReference type="ARBA" id="ARBA00000900"/>
    </source>
</evidence>
<feature type="coiled-coil region" evidence="17">
    <location>
        <begin position="482"/>
        <end position="510"/>
    </location>
</feature>
<evidence type="ECO:0000256" key="2">
    <source>
        <dbReference type="ARBA" id="ARBA00004123"/>
    </source>
</evidence>
<evidence type="ECO:0000256" key="8">
    <source>
        <dbReference type="ARBA" id="ARBA00022679"/>
    </source>
</evidence>
<dbReference type="GO" id="GO:0005634">
    <property type="term" value="C:nucleus"/>
    <property type="evidence" value="ECO:0007669"/>
    <property type="project" value="UniProtKB-SubCell"/>
</dbReference>
<dbReference type="PANTHER" id="PTHR12983:SF9">
    <property type="entry name" value="E3 UBIQUITIN-PROTEIN LIGASE RNF10"/>
    <property type="match status" value="1"/>
</dbReference>
<dbReference type="InParanoid" id="A0A6J2YMY2"/>
<dbReference type="GO" id="GO:0000976">
    <property type="term" value="F:transcription cis-regulatory region binding"/>
    <property type="evidence" value="ECO:0007669"/>
    <property type="project" value="TreeGrafter"/>
</dbReference>
<feature type="compositionally biased region" description="Low complexity" evidence="18">
    <location>
        <begin position="597"/>
        <end position="612"/>
    </location>
</feature>
<keyword evidence="10 16" id="KW-0863">Zinc-finger</keyword>
<evidence type="ECO:0000313" key="21">
    <source>
        <dbReference type="RefSeq" id="XP_030764190.1"/>
    </source>
</evidence>
<feature type="compositionally biased region" description="Polar residues" evidence="18">
    <location>
        <begin position="7"/>
        <end position="16"/>
    </location>
</feature>
<evidence type="ECO:0000256" key="9">
    <source>
        <dbReference type="ARBA" id="ARBA00022723"/>
    </source>
</evidence>
<feature type="region of interest" description="Disordered" evidence="18">
    <location>
        <begin position="597"/>
        <end position="631"/>
    </location>
</feature>
<dbReference type="InterPro" id="IPR001841">
    <property type="entry name" value="Znf_RING"/>
</dbReference>
<dbReference type="InterPro" id="IPR039739">
    <property type="entry name" value="MAG2/RNF10"/>
</dbReference>
<keyword evidence="11" id="KW-0833">Ubl conjugation pathway</keyword>
<name>A0A6J2YMY2_SITOR</name>
<dbReference type="SUPFAM" id="SSF57850">
    <property type="entry name" value="RING/U-box"/>
    <property type="match status" value="1"/>
</dbReference>
<feature type="region of interest" description="Disordered" evidence="18">
    <location>
        <begin position="547"/>
        <end position="571"/>
    </location>
</feature>
<dbReference type="OrthoDB" id="10064108at2759"/>
<proteinExistence type="inferred from homology"/>
<dbReference type="FunCoup" id="A0A6J2YMY2">
    <property type="interactions" value="493"/>
</dbReference>
<dbReference type="GO" id="GO:0045944">
    <property type="term" value="P:positive regulation of transcription by RNA polymerase II"/>
    <property type="evidence" value="ECO:0007669"/>
    <property type="project" value="TreeGrafter"/>
</dbReference>
<evidence type="ECO:0000256" key="12">
    <source>
        <dbReference type="ARBA" id="ARBA00022833"/>
    </source>
</evidence>
<feature type="region of interest" description="Disordered" evidence="18">
    <location>
        <begin position="357"/>
        <end position="384"/>
    </location>
</feature>
<comment type="subcellular location">
    <subcellularLocation>
        <location evidence="3">Cytoplasm</location>
    </subcellularLocation>
    <subcellularLocation>
        <location evidence="2">Nucleus</location>
    </subcellularLocation>
</comment>